<dbReference type="AlphaFoldDB" id="A0A835U419"/>
<feature type="compositionally biased region" description="Polar residues" evidence="1">
    <location>
        <begin position="13"/>
        <end position="26"/>
    </location>
</feature>
<organism evidence="3 4">
    <name type="scientific">Vanilla planifolia</name>
    <name type="common">Vanilla</name>
    <dbReference type="NCBI Taxonomy" id="51239"/>
    <lineage>
        <taxon>Eukaryota</taxon>
        <taxon>Viridiplantae</taxon>
        <taxon>Streptophyta</taxon>
        <taxon>Embryophyta</taxon>
        <taxon>Tracheophyta</taxon>
        <taxon>Spermatophyta</taxon>
        <taxon>Magnoliopsida</taxon>
        <taxon>Liliopsida</taxon>
        <taxon>Asparagales</taxon>
        <taxon>Orchidaceae</taxon>
        <taxon>Vanilloideae</taxon>
        <taxon>Vanilleae</taxon>
        <taxon>Vanilla</taxon>
    </lineage>
</organism>
<feature type="compositionally biased region" description="Low complexity" evidence="1">
    <location>
        <begin position="56"/>
        <end position="70"/>
    </location>
</feature>
<keyword evidence="2" id="KW-1133">Transmembrane helix</keyword>
<feature type="region of interest" description="Disordered" evidence="1">
    <location>
        <begin position="1"/>
        <end position="95"/>
    </location>
</feature>
<evidence type="ECO:0000256" key="1">
    <source>
        <dbReference type="SAM" id="MobiDB-lite"/>
    </source>
</evidence>
<name>A0A835U419_VANPL</name>
<keyword evidence="2" id="KW-0812">Transmembrane</keyword>
<evidence type="ECO:0000256" key="2">
    <source>
        <dbReference type="SAM" id="Phobius"/>
    </source>
</evidence>
<proteinExistence type="predicted"/>
<keyword evidence="2" id="KW-0472">Membrane</keyword>
<dbReference type="Proteomes" id="UP000639772">
    <property type="component" value="Unassembled WGS sequence"/>
</dbReference>
<protein>
    <submittedName>
        <fullName evidence="3">Uncharacterized protein</fullName>
    </submittedName>
</protein>
<comment type="caution">
    <text evidence="3">The sequence shown here is derived from an EMBL/GenBank/DDBJ whole genome shotgun (WGS) entry which is preliminary data.</text>
</comment>
<dbReference type="EMBL" id="JADCNM010000439">
    <property type="protein sequence ID" value="KAG0447577.1"/>
    <property type="molecule type" value="Genomic_DNA"/>
</dbReference>
<accession>A0A835U419</accession>
<evidence type="ECO:0000313" key="3">
    <source>
        <dbReference type="EMBL" id="KAG0447577.1"/>
    </source>
</evidence>
<evidence type="ECO:0000313" key="4">
    <source>
        <dbReference type="Proteomes" id="UP000639772"/>
    </source>
</evidence>
<gene>
    <name evidence="3" type="ORF">HPP92_028251</name>
</gene>
<feature type="transmembrane region" description="Helical" evidence="2">
    <location>
        <begin position="145"/>
        <end position="168"/>
    </location>
</feature>
<sequence length="177" mass="18982">MGLSAVSIHGDGHQSTVSWKTNSQAAVSRKPASRRGSSTISPRSSEEGGEAGDTLAGVAGSMAAAMAAAACTSRGERKRPRKRRGEIGEVEDGGGAFDVESRDVVRPRRHLRLRECPKPNARFLPRFSDLRNPFSPIPHPHSAEIGMFVLIPPSLLPCSAAGVAAIPLRKRGRERRR</sequence>
<reference evidence="3 4" key="1">
    <citation type="journal article" date="2020" name="Nat. Food">
        <title>A phased Vanilla planifolia genome enables genetic improvement of flavour and production.</title>
        <authorList>
            <person name="Hasing T."/>
            <person name="Tang H."/>
            <person name="Brym M."/>
            <person name="Khazi F."/>
            <person name="Huang T."/>
            <person name="Chambers A.H."/>
        </authorList>
    </citation>
    <scope>NUCLEOTIDE SEQUENCE [LARGE SCALE GENOMIC DNA]</scope>
    <source>
        <tissue evidence="3">Leaf</tissue>
    </source>
</reference>